<dbReference type="PROSITE" id="PS51257">
    <property type="entry name" value="PROKAR_LIPOPROTEIN"/>
    <property type="match status" value="1"/>
</dbReference>
<comment type="caution">
    <text evidence="2">The sequence shown here is derived from an EMBL/GenBank/DDBJ whole genome shotgun (WGS) entry which is preliminary data.</text>
</comment>
<proteinExistence type="predicted"/>
<dbReference type="AlphaFoldDB" id="A0A3N4NNV7"/>
<dbReference type="Proteomes" id="UP000270856">
    <property type="component" value="Unassembled WGS sequence"/>
</dbReference>
<feature type="chain" id="PRO_5018118468" evidence="1">
    <location>
        <begin position="22"/>
        <end position="181"/>
    </location>
</feature>
<evidence type="ECO:0000313" key="2">
    <source>
        <dbReference type="EMBL" id="RPD97984.1"/>
    </source>
</evidence>
<accession>A0A3N4NNV7</accession>
<sequence length="181" mass="20182">MKTITKFFAIAIVMLLAVSCASTPSLQKYYIDNQDDENFISLDLPASLVTLKENASPEAKKALESIKKLNVLAFVKNNANEAQYALENKKVNTIIKADKYIELIRVKNKGRNFVIKYEGSESDTSLNELVVYANDKSKGFALIRVLGDNMEPGKILKMVNEIGDIDGDSFKELKDLAKNIN</sequence>
<keyword evidence="3" id="KW-1185">Reference proteome</keyword>
<reference evidence="2 3" key="1">
    <citation type="submission" date="2018-11" db="EMBL/GenBank/DDBJ databases">
        <title>Aureibaculum marinum gen. nov., sp. nov., a member of the family Flavobacteriaceae isolated from the Bohai Sea.</title>
        <authorList>
            <person name="Ji X."/>
        </authorList>
    </citation>
    <scope>NUCLEOTIDE SEQUENCE [LARGE SCALE GENOMIC DNA]</scope>
    <source>
        <strain evidence="2 3">BH-SD17</strain>
    </source>
</reference>
<keyword evidence="1" id="KW-0732">Signal</keyword>
<evidence type="ECO:0000313" key="3">
    <source>
        <dbReference type="Proteomes" id="UP000270856"/>
    </source>
</evidence>
<protein>
    <submittedName>
        <fullName evidence="2">DUF4252 domain-containing protein</fullName>
    </submittedName>
</protein>
<gene>
    <name evidence="2" type="ORF">EGM88_07405</name>
</gene>
<dbReference type="Pfam" id="PF14060">
    <property type="entry name" value="DUF4252"/>
    <property type="match status" value="1"/>
</dbReference>
<feature type="signal peptide" evidence="1">
    <location>
        <begin position="1"/>
        <end position="21"/>
    </location>
</feature>
<dbReference type="RefSeq" id="WP_123897343.1">
    <property type="nucleotide sequence ID" value="NZ_RPFJ01000008.1"/>
</dbReference>
<dbReference type="InterPro" id="IPR025348">
    <property type="entry name" value="DUF4252"/>
</dbReference>
<name>A0A3N4NNV7_9FLAO</name>
<dbReference type="EMBL" id="RPFJ01000008">
    <property type="protein sequence ID" value="RPD97984.1"/>
    <property type="molecule type" value="Genomic_DNA"/>
</dbReference>
<dbReference type="OrthoDB" id="1143555at2"/>
<evidence type="ECO:0000256" key="1">
    <source>
        <dbReference type="SAM" id="SignalP"/>
    </source>
</evidence>
<organism evidence="2 3">
    <name type="scientific">Aureibaculum marinum</name>
    <dbReference type="NCBI Taxonomy" id="2487930"/>
    <lineage>
        <taxon>Bacteria</taxon>
        <taxon>Pseudomonadati</taxon>
        <taxon>Bacteroidota</taxon>
        <taxon>Flavobacteriia</taxon>
        <taxon>Flavobacteriales</taxon>
        <taxon>Flavobacteriaceae</taxon>
        <taxon>Aureibaculum</taxon>
    </lineage>
</organism>